<evidence type="ECO:0008006" key="5">
    <source>
        <dbReference type="Google" id="ProtNLM"/>
    </source>
</evidence>
<name>A0A9D2BXM8_9FIRM</name>
<protein>
    <recommendedName>
        <fullName evidence="5">DUF1344 domain-containing protein</fullName>
    </recommendedName>
</protein>
<feature type="region of interest" description="Disordered" evidence="1">
    <location>
        <begin position="22"/>
        <end position="43"/>
    </location>
</feature>
<sequence length="113" mass="12185">MKRTICLMLTLMILGLSLTACGSTGSSKEQTPPPSSTQTATPAQDVKVVHGIINRIDSYLVLLTDDGEYQVMDYGDNVTLDDFQEGDKVDVTYTGELGVEDNNPVITGISKVE</sequence>
<accession>A0A9D2BXM8</accession>
<evidence type="ECO:0000313" key="4">
    <source>
        <dbReference type="Proteomes" id="UP000823868"/>
    </source>
</evidence>
<dbReference type="AlphaFoldDB" id="A0A9D2BXM8"/>
<evidence type="ECO:0000256" key="2">
    <source>
        <dbReference type="SAM" id="SignalP"/>
    </source>
</evidence>
<proteinExistence type="predicted"/>
<dbReference type="EMBL" id="DXDX01000005">
    <property type="protein sequence ID" value="HIY20329.1"/>
    <property type="molecule type" value="Genomic_DNA"/>
</dbReference>
<reference evidence="3" key="1">
    <citation type="journal article" date="2021" name="PeerJ">
        <title>Extensive microbial diversity within the chicken gut microbiome revealed by metagenomics and culture.</title>
        <authorList>
            <person name="Gilroy R."/>
            <person name="Ravi A."/>
            <person name="Getino M."/>
            <person name="Pursley I."/>
            <person name="Horton D.L."/>
            <person name="Alikhan N.F."/>
            <person name="Baker D."/>
            <person name="Gharbi K."/>
            <person name="Hall N."/>
            <person name="Watson M."/>
            <person name="Adriaenssens E.M."/>
            <person name="Foster-Nyarko E."/>
            <person name="Jarju S."/>
            <person name="Secka A."/>
            <person name="Antonio M."/>
            <person name="Oren A."/>
            <person name="Chaudhuri R.R."/>
            <person name="La Ragione R."/>
            <person name="Hildebrand F."/>
            <person name="Pallen M.J."/>
        </authorList>
    </citation>
    <scope>NUCLEOTIDE SEQUENCE</scope>
    <source>
        <strain evidence="3">ChiBcec16_6824</strain>
    </source>
</reference>
<evidence type="ECO:0000313" key="3">
    <source>
        <dbReference type="EMBL" id="HIY20329.1"/>
    </source>
</evidence>
<keyword evidence="2" id="KW-0732">Signal</keyword>
<organism evidence="3 4">
    <name type="scientific">Candidatus Flavonifractor merdigallinarum</name>
    <dbReference type="NCBI Taxonomy" id="2838589"/>
    <lineage>
        <taxon>Bacteria</taxon>
        <taxon>Bacillati</taxon>
        <taxon>Bacillota</taxon>
        <taxon>Clostridia</taxon>
        <taxon>Eubacteriales</taxon>
        <taxon>Oscillospiraceae</taxon>
        <taxon>Flavonifractor</taxon>
    </lineage>
</organism>
<dbReference type="Proteomes" id="UP000823868">
    <property type="component" value="Unassembled WGS sequence"/>
</dbReference>
<dbReference type="PROSITE" id="PS51257">
    <property type="entry name" value="PROKAR_LIPOPROTEIN"/>
    <property type="match status" value="1"/>
</dbReference>
<feature type="signal peptide" evidence="2">
    <location>
        <begin position="1"/>
        <end position="22"/>
    </location>
</feature>
<comment type="caution">
    <text evidence="3">The sequence shown here is derived from an EMBL/GenBank/DDBJ whole genome shotgun (WGS) entry which is preliminary data.</text>
</comment>
<gene>
    <name evidence="3" type="ORF">H9841_00315</name>
</gene>
<reference evidence="3" key="2">
    <citation type="submission" date="2021-04" db="EMBL/GenBank/DDBJ databases">
        <authorList>
            <person name="Gilroy R."/>
        </authorList>
    </citation>
    <scope>NUCLEOTIDE SEQUENCE</scope>
    <source>
        <strain evidence="3">ChiBcec16_6824</strain>
    </source>
</reference>
<evidence type="ECO:0000256" key="1">
    <source>
        <dbReference type="SAM" id="MobiDB-lite"/>
    </source>
</evidence>
<feature type="chain" id="PRO_5038977057" description="DUF1344 domain-containing protein" evidence="2">
    <location>
        <begin position="23"/>
        <end position="113"/>
    </location>
</feature>